<name>A0A1T4VPY9_9FIRM</name>
<sequence>MKNEKFERAVKYIVVVAFSVIATGSIILGAAKYQNDTNEETESEKAIKDTVLKETQMVDNTLSSDKEETKEETKKSETINDDGMYEAVSGEFADFKLVNPKKGGVNEEYSEVLAKYEYLIDEYDIDDDGLNDELKFTCKSGYDKNGENVMEAAISCNGEEYYTEDKFDGNFFDDVKLIHLSDGNDFVYFDTAVYGEGWISSRRFVSLQDYKVALTEVDLPHMDKASDDMFKSMEENVLTMVFKDELMYTGWIPLCYEISYKNGTFVTDSEKIKVIHEDEYKNFFDDDNANMVLMKYVLDKPMDFYSNNDKSGEKIRIDKGEEIDFEDISWNKKDHVIAMEIKSDEVANSFYDLYHFVTKDGKDLYMDPVESNKKNGDGYENNEPVFKGVEFVE</sequence>
<protein>
    <submittedName>
        <fullName evidence="3">Uncharacterized protein</fullName>
    </submittedName>
</protein>
<dbReference type="OrthoDB" id="7617860at2"/>
<keyword evidence="2" id="KW-1133">Transmembrane helix</keyword>
<feature type="region of interest" description="Disordered" evidence="1">
    <location>
        <begin position="57"/>
        <end position="77"/>
    </location>
</feature>
<feature type="compositionally biased region" description="Basic and acidic residues" evidence="1">
    <location>
        <begin position="64"/>
        <end position="77"/>
    </location>
</feature>
<feature type="transmembrane region" description="Helical" evidence="2">
    <location>
        <begin position="12"/>
        <end position="31"/>
    </location>
</feature>
<evidence type="ECO:0000313" key="3">
    <source>
        <dbReference type="EMBL" id="SKA67043.1"/>
    </source>
</evidence>
<keyword evidence="4" id="KW-1185">Reference proteome</keyword>
<dbReference type="STRING" id="39495.SAMN02745111_01378"/>
<accession>A0A1T4VPY9</accession>
<keyword evidence="2" id="KW-0812">Transmembrane</keyword>
<evidence type="ECO:0000256" key="1">
    <source>
        <dbReference type="SAM" id="MobiDB-lite"/>
    </source>
</evidence>
<dbReference type="EMBL" id="FUXZ01000008">
    <property type="protein sequence ID" value="SKA67043.1"/>
    <property type="molecule type" value="Genomic_DNA"/>
</dbReference>
<dbReference type="RefSeq" id="WP_078766256.1">
    <property type="nucleotide sequence ID" value="NZ_FUXZ01000008.1"/>
</dbReference>
<dbReference type="AlphaFoldDB" id="A0A1T4VPY9"/>
<proteinExistence type="predicted"/>
<organism evidence="3 4">
    <name type="scientific">Eubacterium uniforme</name>
    <dbReference type="NCBI Taxonomy" id="39495"/>
    <lineage>
        <taxon>Bacteria</taxon>
        <taxon>Bacillati</taxon>
        <taxon>Bacillota</taxon>
        <taxon>Clostridia</taxon>
        <taxon>Eubacteriales</taxon>
        <taxon>Eubacteriaceae</taxon>
        <taxon>Eubacterium</taxon>
    </lineage>
</organism>
<gene>
    <name evidence="3" type="ORF">SAMN02745111_01378</name>
</gene>
<reference evidence="3 4" key="1">
    <citation type="submission" date="2017-02" db="EMBL/GenBank/DDBJ databases">
        <authorList>
            <person name="Peterson S.W."/>
        </authorList>
    </citation>
    <scope>NUCLEOTIDE SEQUENCE [LARGE SCALE GENOMIC DNA]</scope>
    <source>
        <strain evidence="3 4">ATCC 35992</strain>
    </source>
</reference>
<evidence type="ECO:0000256" key="2">
    <source>
        <dbReference type="SAM" id="Phobius"/>
    </source>
</evidence>
<evidence type="ECO:0000313" key="4">
    <source>
        <dbReference type="Proteomes" id="UP000190814"/>
    </source>
</evidence>
<keyword evidence="2" id="KW-0472">Membrane</keyword>
<dbReference type="Proteomes" id="UP000190814">
    <property type="component" value="Unassembled WGS sequence"/>
</dbReference>